<feature type="domain" description="Glycoside hydrolase family 20 catalytic" evidence="3">
    <location>
        <begin position="143"/>
        <end position="309"/>
    </location>
</feature>
<dbReference type="InterPro" id="IPR017853">
    <property type="entry name" value="GH"/>
</dbReference>
<name>A0A841RMZ2_9BACI</name>
<accession>A0A841RMZ2</accession>
<dbReference type="CDD" id="cd06565">
    <property type="entry name" value="GH20_GcnA-like"/>
    <property type="match status" value="1"/>
</dbReference>
<dbReference type="SUPFAM" id="SSF51445">
    <property type="entry name" value="(Trans)glycosidases"/>
    <property type="match status" value="1"/>
</dbReference>
<feature type="domain" description="Glycoside Hydrolase 20C C-terminal" evidence="4">
    <location>
        <begin position="424"/>
        <end position="611"/>
    </location>
</feature>
<keyword evidence="2" id="KW-0378">Hydrolase</keyword>
<proteinExistence type="inferred from homology"/>
<dbReference type="RefSeq" id="WP_184249781.1">
    <property type="nucleotide sequence ID" value="NZ_BAAACU010000015.1"/>
</dbReference>
<dbReference type="PANTHER" id="PTHR21040:SF8">
    <property type="entry name" value="BCDNA.GH04120"/>
    <property type="match status" value="1"/>
</dbReference>
<dbReference type="GO" id="GO:0005975">
    <property type="term" value="P:carbohydrate metabolic process"/>
    <property type="evidence" value="ECO:0007669"/>
    <property type="project" value="InterPro"/>
</dbReference>
<organism evidence="5 6">
    <name type="scientific">Gracilibacillus halotolerans</name>
    <dbReference type="NCBI Taxonomy" id="74386"/>
    <lineage>
        <taxon>Bacteria</taxon>
        <taxon>Bacillati</taxon>
        <taxon>Bacillota</taxon>
        <taxon>Bacilli</taxon>
        <taxon>Bacillales</taxon>
        <taxon>Bacillaceae</taxon>
        <taxon>Gracilibacillus</taxon>
    </lineage>
</organism>
<evidence type="ECO:0000313" key="5">
    <source>
        <dbReference type="EMBL" id="MBB6513859.1"/>
    </source>
</evidence>
<evidence type="ECO:0000256" key="2">
    <source>
        <dbReference type="ARBA" id="ARBA00022801"/>
    </source>
</evidence>
<comment type="caution">
    <text evidence="5">The sequence shown here is derived from an EMBL/GenBank/DDBJ whole genome shotgun (WGS) entry which is preliminary data.</text>
</comment>
<dbReference type="InterPro" id="IPR038901">
    <property type="entry name" value="HEXDC-like"/>
</dbReference>
<gene>
    <name evidence="5" type="ORF">GGQ92_002678</name>
</gene>
<evidence type="ECO:0000313" key="6">
    <source>
        <dbReference type="Proteomes" id="UP000572212"/>
    </source>
</evidence>
<dbReference type="PANTHER" id="PTHR21040">
    <property type="entry name" value="BCDNA.GH04120"/>
    <property type="match status" value="1"/>
</dbReference>
<dbReference type="GO" id="GO:0004563">
    <property type="term" value="F:beta-N-acetylhexosaminidase activity"/>
    <property type="evidence" value="ECO:0007669"/>
    <property type="project" value="UniProtKB-ARBA"/>
</dbReference>
<dbReference type="Proteomes" id="UP000572212">
    <property type="component" value="Unassembled WGS sequence"/>
</dbReference>
<dbReference type="Pfam" id="PF00728">
    <property type="entry name" value="Glyco_hydro_20"/>
    <property type="match status" value="1"/>
</dbReference>
<protein>
    <recommendedName>
        <fullName evidence="7">Beta-N-acetylhexosaminidase</fullName>
    </recommendedName>
</protein>
<dbReference type="EMBL" id="JACHON010000017">
    <property type="protein sequence ID" value="MBB6513859.1"/>
    <property type="molecule type" value="Genomic_DNA"/>
</dbReference>
<evidence type="ECO:0000259" key="4">
    <source>
        <dbReference type="Pfam" id="PF18088"/>
    </source>
</evidence>
<keyword evidence="6" id="KW-1185">Reference proteome</keyword>
<dbReference type="Gene3D" id="3.20.20.80">
    <property type="entry name" value="Glycosidases"/>
    <property type="match status" value="1"/>
</dbReference>
<dbReference type="AlphaFoldDB" id="A0A841RMZ2"/>
<dbReference type="Gene3D" id="1.20.120.670">
    <property type="entry name" value="N-acetyl-b-d-glucoasminidase"/>
    <property type="match status" value="1"/>
</dbReference>
<evidence type="ECO:0000256" key="1">
    <source>
        <dbReference type="ARBA" id="ARBA00006285"/>
    </source>
</evidence>
<evidence type="ECO:0008006" key="7">
    <source>
        <dbReference type="Google" id="ProtNLM"/>
    </source>
</evidence>
<comment type="similarity">
    <text evidence="1">Belongs to the glycosyl hydrolase 20 family.</text>
</comment>
<dbReference type="InterPro" id="IPR041063">
    <property type="entry name" value="Glyco_H_20C_C"/>
</dbReference>
<reference evidence="5 6" key="1">
    <citation type="submission" date="2020-08" db="EMBL/GenBank/DDBJ databases">
        <title>Genomic Encyclopedia of Type Strains, Phase IV (KMG-IV): sequencing the most valuable type-strain genomes for metagenomic binning, comparative biology and taxonomic classification.</title>
        <authorList>
            <person name="Goeker M."/>
        </authorList>
    </citation>
    <scope>NUCLEOTIDE SEQUENCE [LARGE SCALE GENOMIC DNA]</scope>
    <source>
        <strain evidence="5 6">DSM 11805</strain>
    </source>
</reference>
<dbReference type="Pfam" id="PF18088">
    <property type="entry name" value="Glyco_H_20C_C"/>
    <property type="match status" value="1"/>
</dbReference>
<dbReference type="InterPro" id="IPR015883">
    <property type="entry name" value="Glyco_hydro_20_cat"/>
</dbReference>
<evidence type="ECO:0000259" key="3">
    <source>
        <dbReference type="Pfam" id="PF00728"/>
    </source>
</evidence>
<sequence>MEIALKGDYERYVPGLKELKKEINFHLSDGGIPLVIEMNNNEETVIRYENGQGLISCSDNEYNFYRAFSLFIENMKRNETFFLRESAQFRTVGPMFDLSRNTVMNIEAFKGMLRKLSLMGFNSAMLYMEDTYEIADEPYFGYMRGRYSEEELRQLDDYAAELSIELIPSIQTLAHLEEFLKWEAVANLKDTRGILLVGEESTYEFTKRMIEAATKPFRTNRIHIGMDEAEELGRGIYLNKFGHKDRLELMVSHLKRILAIVNEKGLEPMMWSDMFLKLASDSGIDQYDMDIQISDDLKNLVPKNVDLVFWDYYHTDVQDYKSLIKKHKEISGTPVFAGGIWVWNTFGVNYTLSLKASEAALLACKEEGVRDVFVTMWGDDGFESNYFAAMLGLQYYAEHQYSKTVDEEKWHERLKFCTGLDAETYMYFDQLDNIPGVEEGSSDQTNPSKFLLWQDVLLGLFDKHIEGLEVGAHYEQLSQKIASSRDASRELDFILDVPEKLAAVLAKKAQVGIRLKTAYDGNDKEELREIATTELPKIMRRVEALKQAHKVQWLTLNKPFGWEVLDIRYGGLISRLATAIERLTDYVDGNLDKIEELEQERLPYNSNLDKTSGLGWSSYYYRIATPNVFFHVLPIY</sequence>